<proteinExistence type="inferred from homology"/>
<dbReference type="GO" id="GO:0015074">
    <property type="term" value="P:DNA integration"/>
    <property type="evidence" value="ECO:0007669"/>
    <property type="project" value="UniProtKB-KW"/>
</dbReference>
<keyword evidence="2" id="KW-0229">DNA integration</keyword>
<comment type="similarity">
    <text evidence="1">Belongs to the 'phage' integrase family.</text>
</comment>
<dbReference type="InterPro" id="IPR010998">
    <property type="entry name" value="Integrase_recombinase_N"/>
</dbReference>
<name>A0A1V1P2V7_9BACT</name>
<dbReference type="InterPro" id="IPR004107">
    <property type="entry name" value="Integrase_SAM-like_N"/>
</dbReference>
<feature type="domain" description="Core-binding (CB)" evidence="7">
    <location>
        <begin position="110"/>
        <end position="188"/>
    </location>
</feature>
<dbReference type="Gene3D" id="1.10.443.10">
    <property type="entry name" value="Intergrase catalytic core"/>
    <property type="match status" value="1"/>
</dbReference>
<evidence type="ECO:0000256" key="1">
    <source>
        <dbReference type="ARBA" id="ARBA00008857"/>
    </source>
</evidence>
<evidence type="ECO:0000256" key="3">
    <source>
        <dbReference type="ARBA" id="ARBA00023125"/>
    </source>
</evidence>
<evidence type="ECO:0000259" key="6">
    <source>
        <dbReference type="PROSITE" id="PS51898"/>
    </source>
</evidence>
<dbReference type="EMBL" id="ATBP01000726">
    <property type="protein sequence ID" value="ETR69144.1"/>
    <property type="molecule type" value="Genomic_DNA"/>
</dbReference>
<dbReference type="AlphaFoldDB" id="A0A1V1P2V7"/>
<comment type="caution">
    <text evidence="8">The sequence shown here is derived from an EMBL/GenBank/DDBJ whole genome shotgun (WGS) entry which is preliminary data.</text>
</comment>
<reference evidence="9" key="1">
    <citation type="submission" date="2012-11" db="EMBL/GenBank/DDBJ databases">
        <authorList>
            <person name="Lucero-Rivera Y.E."/>
            <person name="Tovar-Ramirez D."/>
        </authorList>
    </citation>
    <scope>NUCLEOTIDE SEQUENCE [LARGE SCALE GENOMIC DNA]</scope>
    <source>
        <strain evidence="9">Araruama</strain>
    </source>
</reference>
<dbReference type="Gene3D" id="1.10.150.130">
    <property type="match status" value="1"/>
</dbReference>
<dbReference type="Proteomes" id="UP000189670">
    <property type="component" value="Unassembled WGS sequence"/>
</dbReference>
<gene>
    <name evidence="8" type="ORF">OMM_04125</name>
</gene>
<dbReference type="PANTHER" id="PTHR30349:SF41">
    <property type="entry name" value="INTEGRASE_RECOMBINASE PROTEIN MJ0367-RELATED"/>
    <property type="match status" value="1"/>
</dbReference>
<sequence>MNFLDNEAVQELLNKFLKQKKPSTSKVYRSEIKQFSDFYQGNIHSLSEKDIINYRDSLLSTVTPGTLARKISIINKFLSYVEQNLEGFKNPINQAYGSQAKYQGEYKKSDRFHNDVDKWQSSLHVREGTKKIYKQHVFKFIEWFGESPRGLSKDIPIKYKKYLIDNNYKSSTIWLIFVSMNSFFKVILGEKANEILSFKDLDLIPPKKDKGYYYVLQEHELKKLLEQPDLTTLIGLRDYAMLRMLINFGLRPNELCKIKYGDFENHRVNGQQKLWIRDRKGRANNRPDTAIILNGKVLKAVDEWINNAKISYTDKTPLFNQFKWNIQTETIELDMERISKEKQLTVRSIEKIVESYVIQSGLKSQFKISPHALRHSALTLLAKSGVELIDLKYLAGHQDISTTMIYIHSVQTYEDHVGMYHPLNK</sequence>
<dbReference type="PANTHER" id="PTHR30349">
    <property type="entry name" value="PHAGE INTEGRASE-RELATED"/>
    <property type="match status" value="1"/>
</dbReference>
<protein>
    <submittedName>
        <fullName evidence="8">Integrase family protein</fullName>
    </submittedName>
</protein>
<dbReference type="InterPro" id="IPR044068">
    <property type="entry name" value="CB"/>
</dbReference>
<dbReference type="CDD" id="cd00397">
    <property type="entry name" value="DNA_BRE_C"/>
    <property type="match status" value="1"/>
</dbReference>
<keyword evidence="4" id="KW-0233">DNA recombination</keyword>
<dbReference type="InterPro" id="IPR050090">
    <property type="entry name" value="Tyrosine_recombinase_XerCD"/>
</dbReference>
<evidence type="ECO:0000313" key="9">
    <source>
        <dbReference type="Proteomes" id="UP000189670"/>
    </source>
</evidence>
<evidence type="ECO:0000259" key="7">
    <source>
        <dbReference type="PROSITE" id="PS51900"/>
    </source>
</evidence>
<dbReference type="InterPro" id="IPR011010">
    <property type="entry name" value="DNA_brk_join_enz"/>
</dbReference>
<dbReference type="Pfam" id="PF13495">
    <property type="entry name" value="Phage_int_SAM_4"/>
    <property type="match status" value="1"/>
</dbReference>
<evidence type="ECO:0000256" key="4">
    <source>
        <dbReference type="ARBA" id="ARBA00023172"/>
    </source>
</evidence>
<dbReference type="InterPro" id="IPR002104">
    <property type="entry name" value="Integrase_catalytic"/>
</dbReference>
<feature type="domain" description="Tyr recombinase" evidence="6">
    <location>
        <begin position="210"/>
        <end position="421"/>
    </location>
</feature>
<evidence type="ECO:0000313" key="8">
    <source>
        <dbReference type="EMBL" id="ETR69144.1"/>
    </source>
</evidence>
<dbReference type="GO" id="GO:0006310">
    <property type="term" value="P:DNA recombination"/>
    <property type="evidence" value="ECO:0007669"/>
    <property type="project" value="UniProtKB-KW"/>
</dbReference>
<dbReference type="PROSITE" id="PS51898">
    <property type="entry name" value="TYR_RECOMBINASE"/>
    <property type="match status" value="1"/>
</dbReference>
<accession>A0A1V1P2V7</accession>
<organism evidence="8 9">
    <name type="scientific">Candidatus Magnetoglobus multicellularis str. Araruama</name>
    <dbReference type="NCBI Taxonomy" id="890399"/>
    <lineage>
        <taxon>Bacteria</taxon>
        <taxon>Pseudomonadati</taxon>
        <taxon>Thermodesulfobacteriota</taxon>
        <taxon>Desulfobacteria</taxon>
        <taxon>Desulfobacterales</taxon>
        <taxon>Desulfobacteraceae</taxon>
        <taxon>Candidatus Magnetoglobus</taxon>
    </lineage>
</organism>
<dbReference type="GO" id="GO:0003677">
    <property type="term" value="F:DNA binding"/>
    <property type="evidence" value="ECO:0007669"/>
    <property type="project" value="UniProtKB-UniRule"/>
</dbReference>
<evidence type="ECO:0000256" key="5">
    <source>
        <dbReference type="PROSITE-ProRule" id="PRU01248"/>
    </source>
</evidence>
<evidence type="ECO:0000256" key="2">
    <source>
        <dbReference type="ARBA" id="ARBA00022908"/>
    </source>
</evidence>
<feature type="domain" description="Core-binding (CB)" evidence="7">
    <location>
        <begin position="7"/>
        <end position="82"/>
    </location>
</feature>
<dbReference type="InterPro" id="IPR013762">
    <property type="entry name" value="Integrase-like_cat_sf"/>
</dbReference>
<dbReference type="SUPFAM" id="SSF56349">
    <property type="entry name" value="DNA breaking-rejoining enzymes"/>
    <property type="match status" value="1"/>
</dbReference>
<dbReference type="Pfam" id="PF00589">
    <property type="entry name" value="Phage_integrase"/>
    <property type="match status" value="1"/>
</dbReference>
<dbReference type="PROSITE" id="PS51900">
    <property type="entry name" value="CB"/>
    <property type="match status" value="2"/>
</dbReference>
<keyword evidence="3 5" id="KW-0238">DNA-binding</keyword>